<proteinExistence type="predicted"/>
<evidence type="ECO:0008006" key="3">
    <source>
        <dbReference type="Google" id="ProtNLM"/>
    </source>
</evidence>
<organism evidence="1 2">
    <name type="scientific">Flaviaesturariibacter amylovorans</name>
    <dbReference type="NCBI Taxonomy" id="1084520"/>
    <lineage>
        <taxon>Bacteria</taxon>
        <taxon>Pseudomonadati</taxon>
        <taxon>Bacteroidota</taxon>
        <taxon>Chitinophagia</taxon>
        <taxon>Chitinophagales</taxon>
        <taxon>Chitinophagaceae</taxon>
        <taxon>Flaviaestuariibacter</taxon>
    </lineage>
</organism>
<evidence type="ECO:0000313" key="1">
    <source>
        <dbReference type="EMBL" id="GAA4334121.1"/>
    </source>
</evidence>
<name>A0ABP8H470_9BACT</name>
<comment type="caution">
    <text evidence="1">The sequence shown here is derived from an EMBL/GenBank/DDBJ whole genome shotgun (WGS) entry which is preliminary data.</text>
</comment>
<dbReference type="EMBL" id="BAABGY010000008">
    <property type="protein sequence ID" value="GAA4334121.1"/>
    <property type="molecule type" value="Genomic_DNA"/>
</dbReference>
<protein>
    <recommendedName>
        <fullName evidence="3">Phosphoribosylpyrophosphate synthetase</fullName>
    </recommendedName>
</protein>
<dbReference type="RefSeq" id="WP_345256373.1">
    <property type="nucleotide sequence ID" value="NZ_BAABGY010000008.1"/>
</dbReference>
<accession>A0ABP8H470</accession>
<sequence>MNVNEENSQPYMQSLSSLLNKLQHDGYTEDFRVTAQGLQAPGNDEKSWAPADVKVVNFYRFEGPSSPEDEAVIYVLETSDGVKGTLTDAYGPNADPYVSDFIQQFGTLPKKGSHS</sequence>
<dbReference type="Proteomes" id="UP001501725">
    <property type="component" value="Unassembled WGS sequence"/>
</dbReference>
<reference evidence="2" key="1">
    <citation type="journal article" date="2019" name="Int. J. Syst. Evol. Microbiol.">
        <title>The Global Catalogue of Microorganisms (GCM) 10K type strain sequencing project: providing services to taxonomists for standard genome sequencing and annotation.</title>
        <authorList>
            <consortium name="The Broad Institute Genomics Platform"/>
            <consortium name="The Broad Institute Genome Sequencing Center for Infectious Disease"/>
            <person name="Wu L."/>
            <person name="Ma J."/>
        </authorList>
    </citation>
    <scope>NUCLEOTIDE SEQUENCE [LARGE SCALE GENOMIC DNA]</scope>
    <source>
        <strain evidence="2">JCM 17919</strain>
    </source>
</reference>
<gene>
    <name evidence="1" type="ORF">GCM10023184_27900</name>
</gene>
<evidence type="ECO:0000313" key="2">
    <source>
        <dbReference type="Proteomes" id="UP001501725"/>
    </source>
</evidence>
<keyword evidence="2" id="KW-1185">Reference proteome</keyword>